<dbReference type="InterPro" id="IPR045341">
    <property type="entry name" value="DUF6532"/>
</dbReference>
<dbReference type="Proteomes" id="UP000008370">
    <property type="component" value="Unassembled WGS sequence"/>
</dbReference>
<organism evidence="2 3">
    <name type="scientific">Phanerochaete carnosa (strain HHB-10118-sp)</name>
    <name type="common">White-rot fungus</name>
    <name type="synonym">Peniophora carnosa</name>
    <dbReference type="NCBI Taxonomy" id="650164"/>
    <lineage>
        <taxon>Eukaryota</taxon>
        <taxon>Fungi</taxon>
        <taxon>Dikarya</taxon>
        <taxon>Basidiomycota</taxon>
        <taxon>Agaricomycotina</taxon>
        <taxon>Agaricomycetes</taxon>
        <taxon>Polyporales</taxon>
        <taxon>Phanerochaetaceae</taxon>
        <taxon>Phanerochaete</taxon>
    </lineage>
</organism>
<reference evidence="2 3" key="1">
    <citation type="journal article" date="2012" name="BMC Genomics">
        <title>Comparative genomics of the white-rot fungi, Phanerochaete carnosa and P. chrysosporium, to elucidate the genetic basis of the distinct wood types they colonize.</title>
        <authorList>
            <person name="Suzuki H."/>
            <person name="MacDonald J."/>
            <person name="Syed K."/>
            <person name="Salamov A."/>
            <person name="Hori C."/>
            <person name="Aerts A."/>
            <person name="Henrissat B."/>
            <person name="Wiebenga A."/>
            <person name="vanKuyk P.A."/>
            <person name="Barry K."/>
            <person name="Lindquist E."/>
            <person name="LaButti K."/>
            <person name="Lapidus A."/>
            <person name="Lucas S."/>
            <person name="Coutinho P."/>
            <person name="Gong Y."/>
            <person name="Samejima M."/>
            <person name="Mahadevan R."/>
            <person name="Abou-Zaid M."/>
            <person name="de Vries R.P."/>
            <person name="Igarashi K."/>
            <person name="Yadav J.S."/>
            <person name="Grigoriev I.V."/>
            <person name="Master E.R."/>
        </authorList>
    </citation>
    <scope>NUCLEOTIDE SEQUENCE [LARGE SCALE GENOMIC DNA]</scope>
    <source>
        <strain evidence="2 3">HHB-10118-sp</strain>
    </source>
</reference>
<dbReference type="OrthoDB" id="3225557at2759"/>
<dbReference type="EMBL" id="JH931015">
    <property type="protein sequence ID" value="EKM48475.1"/>
    <property type="molecule type" value="Genomic_DNA"/>
</dbReference>
<name>K5VP32_PHACS</name>
<dbReference type="AlphaFoldDB" id="K5VP32"/>
<dbReference type="HOGENOM" id="CLU_1042462_0_0_1"/>
<protein>
    <recommendedName>
        <fullName evidence="1">DUF6532 domain-containing protein</fullName>
    </recommendedName>
</protein>
<dbReference type="KEGG" id="pco:PHACADRAFT_33861"/>
<evidence type="ECO:0000259" key="1">
    <source>
        <dbReference type="Pfam" id="PF20149"/>
    </source>
</evidence>
<accession>K5VP32</accession>
<feature type="domain" description="DUF6532" evidence="1">
    <location>
        <begin position="54"/>
        <end position="244"/>
    </location>
</feature>
<dbReference type="RefSeq" id="XP_007402973.1">
    <property type="nucleotide sequence ID" value="XM_007402911.1"/>
</dbReference>
<sequence>MSDSVKLIKDVANQHIGPCSTENLTAWESDYHSTHRININRQSKTVRKFCHAAIACVTEDMVFHHGIYPSDICIHEQQQLIIVFAKKLSYNEIAACLEADILRTSIRDDVEPLVVTEYGLSSGTPEAEEASKIWAFPGDVMLRAGVDNKHPFKCPIFTKIIKDAFFMAGTKGKPAAATDKEAVFTSSEYMKPHKKEMLPNMVALACATIHLALDEWSGSEHKKTDYSTTKAEKVYKAAMESLNWLASNCPAAYHHTLHNLYVNVWCV</sequence>
<proteinExistence type="predicted"/>
<dbReference type="GeneID" id="18919859"/>
<evidence type="ECO:0000313" key="2">
    <source>
        <dbReference type="EMBL" id="EKM48475.1"/>
    </source>
</evidence>
<gene>
    <name evidence="2" type="ORF">PHACADRAFT_33861</name>
</gene>
<evidence type="ECO:0000313" key="3">
    <source>
        <dbReference type="Proteomes" id="UP000008370"/>
    </source>
</evidence>
<keyword evidence="3" id="KW-1185">Reference proteome</keyword>
<dbReference type="InParanoid" id="K5VP32"/>
<dbReference type="Pfam" id="PF20149">
    <property type="entry name" value="DUF6532"/>
    <property type="match status" value="1"/>
</dbReference>